<dbReference type="SUPFAM" id="SSF54001">
    <property type="entry name" value="Cysteine proteinases"/>
    <property type="match status" value="1"/>
</dbReference>
<dbReference type="InParanoid" id="A0A061GUL5"/>
<reference evidence="5 6" key="1">
    <citation type="journal article" date="2013" name="Genome Biol.">
        <title>The genome sequence of the most widely cultivated cacao type and its use to identify candidate genes regulating pod color.</title>
        <authorList>
            <person name="Motamayor J.C."/>
            <person name="Mockaitis K."/>
            <person name="Schmutz J."/>
            <person name="Haiminen N."/>
            <person name="Iii D.L."/>
            <person name="Cornejo O."/>
            <person name="Findley S.D."/>
            <person name="Zheng P."/>
            <person name="Utro F."/>
            <person name="Royaert S."/>
            <person name="Saski C."/>
            <person name="Jenkins J."/>
            <person name="Podicheti R."/>
            <person name="Zhao M."/>
            <person name="Scheffler B.E."/>
            <person name="Stack J.C."/>
            <person name="Feltus F.A."/>
            <person name="Mustiga G.M."/>
            <person name="Amores F."/>
            <person name="Phillips W."/>
            <person name="Marelli J.P."/>
            <person name="May G.D."/>
            <person name="Shapiro H."/>
            <person name="Ma J."/>
            <person name="Bustamante C.D."/>
            <person name="Schnell R.J."/>
            <person name="Main D."/>
            <person name="Gilbert D."/>
            <person name="Parida L."/>
            <person name="Kuhn D.N."/>
        </authorList>
    </citation>
    <scope>NUCLEOTIDE SEQUENCE [LARGE SCALE GENOMIC DNA]</scope>
    <source>
        <strain evidence="6">cv. Matina 1-6</strain>
    </source>
</reference>
<evidence type="ECO:0000256" key="2">
    <source>
        <dbReference type="ARBA" id="ARBA00022670"/>
    </source>
</evidence>
<dbReference type="AlphaFoldDB" id="A0A061GUL5"/>
<name>A0A061GUL5_THECC</name>
<dbReference type="InterPro" id="IPR038765">
    <property type="entry name" value="Papain-like_cys_pep_sf"/>
</dbReference>
<evidence type="ECO:0000256" key="3">
    <source>
        <dbReference type="ARBA" id="ARBA00022801"/>
    </source>
</evidence>
<accession>A0A061GUL5</accession>
<dbReference type="EMBL" id="CM001887">
    <property type="protein sequence ID" value="EOY32867.1"/>
    <property type="molecule type" value="Genomic_DNA"/>
</dbReference>
<evidence type="ECO:0000313" key="6">
    <source>
        <dbReference type="Proteomes" id="UP000026915"/>
    </source>
</evidence>
<evidence type="ECO:0000259" key="4">
    <source>
        <dbReference type="Pfam" id="PF02902"/>
    </source>
</evidence>
<proteinExistence type="inferred from homology"/>
<dbReference type="Gramene" id="EOY32867">
    <property type="protein sequence ID" value="EOY32867"/>
    <property type="gene ID" value="TCM_040883"/>
</dbReference>
<dbReference type="GO" id="GO:0008234">
    <property type="term" value="F:cysteine-type peptidase activity"/>
    <property type="evidence" value="ECO:0007669"/>
    <property type="project" value="InterPro"/>
</dbReference>
<dbReference type="Proteomes" id="UP000026915">
    <property type="component" value="Chromosome 9"/>
</dbReference>
<dbReference type="Pfam" id="PF02902">
    <property type="entry name" value="Peptidase_C48"/>
    <property type="match status" value="1"/>
</dbReference>
<keyword evidence="6" id="KW-1185">Reference proteome</keyword>
<keyword evidence="2" id="KW-0645">Protease</keyword>
<evidence type="ECO:0000313" key="5">
    <source>
        <dbReference type="EMBL" id="EOY32867.1"/>
    </source>
</evidence>
<evidence type="ECO:0000256" key="1">
    <source>
        <dbReference type="ARBA" id="ARBA00005234"/>
    </source>
</evidence>
<dbReference type="InterPro" id="IPR003653">
    <property type="entry name" value="Peptidase_C48_C"/>
</dbReference>
<comment type="similarity">
    <text evidence="1">Belongs to the peptidase C48 family.</text>
</comment>
<gene>
    <name evidence="5" type="ORF">TCM_040883</name>
</gene>
<keyword evidence="3" id="KW-0378">Hydrolase</keyword>
<dbReference type="eggNOG" id="ENOG502SV2H">
    <property type="taxonomic scope" value="Eukaryota"/>
</dbReference>
<protein>
    <recommendedName>
        <fullName evidence="4">Ubiquitin-like protease family profile domain-containing protein</fullName>
    </recommendedName>
</protein>
<dbReference type="Gene3D" id="3.40.395.10">
    <property type="entry name" value="Adenoviral Proteinase, Chain A"/>
    <property type="match status" value="1"/>
</dbReference>
<sequence length="106" mass="12037">MLHTSFSIENALSSMDIPDKLRAYVEGDKPTYCKKWEDVDFILAPRNVGGHWVVAKIDLVRWTIKAVDSVRTSDAKDNGVRTAQMTPLKTIRPITCHQAGYFNKTR</sequence>
<organism evidence="5 6">
    <name type="scientific">Theobroma cacao</name>
    <name type="common">Cacao</name>
    <name type="synonym">Cocoa</name>
    <dbReference type="NCBI Taxonomy" id="3641"/>
    <lineage>
        <taxon>Eukaryota</taxon>
        <taxon>Viridiplantae</taxon>
        <taxon>Streptophyta</taxon>
        <taxon>Embryophyta</taxon>
        <taxon>Tracheophyta</taxon>
        <taxon>Spermatophyta</taxon>
        <taxon>Magnoliopsida</taxon>
        <taxon>eudicotyledons</taxon>
        <taxon>Gunneridae</taxon>
        <taxon>Pentapetalae</taxon>
        <taxon>rosids</taxon>
        <taxon>malvids</taxon>
        <taxon>Malvales</taxon>
        <taxon>Malvaceae</taxon>
        <taxon>Byttnerioideae</taxon>
        <taxon>Theobroma</taxon>
    </lineage>
</organism>
<feature type="domain" description="Ubiquitin-like protease family profile" evidence="4">
    <location>
        <begin position="34"/>
        <end position="93"/>
    </location>
</feature>
<dbReference type="HOGENOM" id="CLU_2228084_0_0_1"/>
<dbReference type="GO" id="GO:0006508">
    <property type="term" value="P:proteolysis"/>
    <property type="evidence" value="ECO:0007669"/>
    <property type="project" value="UniProtKB-KW"/>
</dbReference>